<evidence type="ECO:0000313" key="2">
    <source>
        <dbReference type="EMBL" id="KAJ8873660.1"/>
    </source>
</evidence>
<comment type="caution">
    <text evidence="2">The sequence shown here is derived from an EMBL/GenBank/DDBJ whole genome shotgun (WGS) entry which is preliminary data.</text>
</comment>
<gene>
    <name evidence="2" type="ORF">PR048_024489</name>
</gene>
<accession>A0ABQ9GNP5</accession>
<proteinExistence type="predicted"/>
<reference evidence="2 3" key="1">
    <citation type="submission" date="2023-02" db="EMBL/GenBank/DDBJ databases">
        <title>LHISI_Scaffold_Assembly.</title>
        <authorList>
            <person name="Stuart O.P."/>
            <person name="Cleave R."/>
            <person name="Magrath M.J.L."/>
            <person name="Mikheyev A.S."/>
        </authorList>
    </citation>
    <scope>NUCLEOTIDE SEQUENCE [LARGE SCALE GENOMIC DNA]</scope>
    <source>
        <strain evidence="2">Daus_M_001</strain>
        <tissue evidence="2">Leg muscle</tissue>
    </source>
</reference>
<dbReference type="Proteomes" id="UP001159363">
    <property type="component" value="Chromosome 9"/>
</dbReference>
<organism evidence="2 3">
    <name type="scientific">Dryococelus australis</name>
    <dbReference type="NCBI Taxonomy" id="614101"/>
    <lineage>
        <taxon>Eukaryota</taxon>
        <taxon>Metazoa</taxon>
        <taxon>Ecdysozoa</taxon>
        <taxon>Arthropoda</taxon>
        <taxon>Hexapoda</taxon>
        <taxon>Insecta</taxon>
        <taxon>Pterygota</taxon>
        <taxon>Neoptera</taxon>
        <taxon>Polyneoptera</taxon>
        <taxon>Phasmatodea</taxon>
        <taxon>Verophasmatodea</taxon>
        <taxon>Anareolatae</taxon>
        <taxon>Phasmatidae</taxon>
        <taxon>Eurycanthinae</taxon>
        <taxon>Dryococelus</taxon>
    </lineage>
</organism>
<evidence type="ECO:0000313" key="3">
    <source>
        <dbReference type="Proteomes" id="UP001159363"/>
    </source>
</evidence>
<evidence type="ECO:0000256" key="1">
    <source>
        <dbReference type="SAM" id="MobiDB-lite"/>
    </source>
</evidence>
<name>A0ABQ9GNP5_9NEOP</name>
<feature type="region of interest" description="Disordered" evidence="1">
    <location>
        <begin position="122"/>
        <end position="149"/>
    </location>
</feature>
<sequence>MVKLLASHQGEPVSIPCGVTPGYSHVGIIPDDAVGRRVFSGISRFSRPFIPELLHIRFNHPHRLPRPRWLKRSWSPGFLGDLPFFPPAPSFRRCSILASLHPSSALKISMLRAAQISSLTEQVRRHDADAPTNKENEQRGNNELSKEPG</sequence>
<protein>
    <submittedName>
        <fullName evidence="2">Uncharacterized protein</fullName>
    </submittedName>
</protein>
<keyword evidence="3" id="KW-1185">Reference proteome</keyword>
<dbReference type="EMBL" id="JARBHB010000010">
    <property type="protein sequence ID" value="KAJ8873660.1"/>
    <property type="molecule type" value="Genomic_DNA"/>
</dbReference>